<evidence type="ECO:0000313" key="3">
    <source>
        <dbReference type="Proteomes" id="UP000256269"/>
    </source>
</evidence>
<proteinExistence type="predicted"/>
<evidence type="ECO:0008006" key="4">
    <source>
        <dbReference type="Google" id="ProtNLM"/>
    </source>
</evidence>
<keyword evidence="1" id="KW-0812">Transmembrane</keyword>
<dbReference type="EMBL" id="QUNO01000001">
    <property type="protein sequence ID" value="REH55800.1"/>
    <property type="molecule type" value="Genomic_DNA"/>
</dbReference>
<gene>
    <name evidence="2" type="ORF">BCF44_101826</name>
</gene>
<organism evidence="2 3">
    <name type="scientific">Kutzneria buriramensis</name>
    <dbReference type="NCBI Taxonomy" id="1045776"/>
    <lineage>
        <taxon>Bacteria</taxon>
        <taxon>Bacillati</taxon>
        <taxon>Actinomycetota</taxon>
        <taxon>Actinomycetes</taxon>
        <taxon>Pseudonocardiales</taxon>
        <taxon>Pseudonocardiaceae</taxon>
        <taxon>Kutzneria</taxon>
    </lineage>
</organism>
<feature type="transmembrane region" description="Helical" evidence="1">
    <location>
        <begin position="74"/>
        <end position="91"/>
    </location>
</feature>
<feature type="transmembrane region" description="Helical" evidence="1">
    <location>
        <begin position="30"/>
        <end position="48"/>
    </location>
</feature>
<name>A0A3E0IAV3_9PSEU</name>
<accession>A0A3E0IAV3</accession>
<dbReference type="OrthoDB" id="265224at2"/>
<evidence type="ECO:0000313" key="2">
    <source>
        <dbReference type="EMBL" id="REH55800.1"/>
    </source>
</evidence>
<dbReference type="AlphaFoldDB" id="A0A3E0IAV3"/>
<sequence length="160" mass="17262">MGAVRGATKPGPPVSREKVDNWLARYSFPLLRVALGLVIFGFGFLKYFPGVSPAQDLVLHVNRILTFGLVPDQVALPALATVECLLGLSLITGRGLRYVVYPLTAWALAILLPVLLFPGELFSGPDHAPTLAGQYVLKDIILLAACLVVMARVRNNTRGL</sequence>
<keyword evidence="1" id="KW-0472">Membrane</keyword>
<keyword evidence="3" id="KW-1185">Reference proteome</keyword>
<dbReference type="RefSeq" id="WP_116172645.1">
    <property type="nucleotide sequence ID" value="NZ_CP144375.1"/>
</dbReference>
<feature type="transmembrane region" description="Helical" evidence="1">
    <location>
        <begin position="98"/>
        <end position="116"/>
    </location>
</feature>
<feature type="transmembrane region" description="Helical" evidence="1">
    <location>
        <begin position="136"/>
        <end position="153"/>
    </location>
</feature>
<protein>
    <recommendedName>
        <fullName evidence="4">Membrane protein YkgB</fullName>
    </recommendedName>
</protein>
<comment type="caution">
    <text evidence="2">The sequence shown here is derived from an EMBL/GenBank/DDBJ whole genome shotgun (WGS) entry which is preliminary data.</text>
</comment>
<evidence type="ECO:0000256" key="1">
    <source>
        <dbReference type="SAM" id="Phobius"/>
    </source>
</evidence>
<reference evidence="2 3" key="1">
    <citation type="submission" date="2018-08" db="EMBL/GenBank/DDBJ databases">
        <title>Genomic Encyclopedia of Archaeal and Bacterial Type Strains, Phase II (KMG-II): from individual species to whole genera.</title>
        <authorList>
            <person name="Goeker M."/>
        </authorList>
    </citation>
    <scope>NUCLEOTIDE SEQUENCE [LARGE SCALE GENOMIC DNA]</scope>
    <source>
        <strain evidence="2 3">DSM 45791</strain>
    </source>
</reference>
<keyword evidence="1" id="KW-1133">Transmembrane helix</keyword>
<dbReference type="Proteomes" id="UP000256269">
    <property type="component" value="Unassembled WGS sequence"/>
</dbReference>